<gene>
    <name evidence="1" type="ORF">UV33_C0049G0004</name>
</gene>
<sequence>MYPHMSKPQAERVVNVPDELLKELLTPSEWRMVKQRFLIINLLEEGLSIRKIAAQAKVGTDTVVRVARMVEKKSLRKLLNQKAERKIKTNTPWIFGKNE</sequence>
<dbReference type="EMBL" id="LCEB01000049">
    <property type="protein sequence ID" value="KKS63671.1"/>
    <property type="molecule type" value="Genomic_DNA"/>
</dbReference>
<name>A0A0G1CYL3_9BACT</name>
<dbReference type="AlphaFoldDB" id="A0A0G1CYL3"/>
<reference evidence="1 2" key="1">
    <citation type="journal article" date="2015" name="Nature">
        <title>rRNA introns, odd ribosomes, and small enigmatic genomes across a large radiation of phyla.</title>
        <authorList>
            <person name="Brown C.T."/>
            <person name="Hug L.A."/>
            <person name="Thomas B.C."/>
            <person name="Sharon I."/>
            <person name="Castelle C.J."/>
            <person name="Singh A."/>
            <person name="Wilkins M.J."/>
            <person name="Williams K.H."/>
            <person name="Banfield J.F."/>
        </authorList>
    </citation>
    <scope>NUCLEOTIDE SEQUENCE [LARGE SCALE GENOMIC DNA]</scope>
</reference>
<dbReference type="SUPFAM" id="SSF48295">
    <property type="entry name" value="TrpR-like"/>
    <property type="match status" value="1"/>
</dbReference>
<accession>A0A0G1CYL3</accession>
<dbReference type="InterPro" id="IPR000831">
    <property type="entry name" value="Trp_repress"/>
</dbReference>
<dbReference type="Pfam" id="PF01371">
    <property type="entry name" value="Trp_repressor"/>
    <property type="match status" value="1"/>
</dbReference>
<proteinExistence type="predicted"/>
<protein>
    <recommendedName>
        <fullName evidence="3">TrpR like protein, YerC/YecD</fullName>
    </recommendedName>
</protein>
<dbReference type="InterPro" id="IPR038116">
    <property type="entry name" value="TrpR-like_sf"/>
</dbReference>
<organism evidence="1 2">
    <name type="scientific">Candidatus Daviesbacteria bacterium GW2011_GWA1_42_6</name>
    <dbReference type="NCBI Taxonomy" id="1618420"/>
    <lineage>
        <taxon>Bacteria</taxon>
        <taxon>Candidatus Daviesiibacteriota</taxon>
    </lineage>
</organism>
<dbReference type="GO" id="GO:0043565">
    <property type="term" value="F:sequence-specific DNA binding"/>
    <property type="evidence" value="ECO:0007669"/>
    <property type="project" value="InterPro"/>
</dbReference>
<dbReference type="GO" id="GO:0003700">
    <property type="term" value="F:DNA-binding transcription factor activity"/>
    <property type="evidence" value="ECO:0007669"/>
    <property type="project" value="InterPro"/>
</dbReference>
<evidence type="ECO:0008006" key="3">
    <source>
        <dbReference type="Google" id="ProtNLM"/>
    </source>
</evidence>
<evidence type="ECO:0000313" key="2">
    <source>
        <dbReference type="Proteomes" id="UP000034135"/>
    </source>
</evidence>
<dbReference type="InterPro" id="IPR010921">
    <property type="entry name" value="Trp_repressor/repl_initiator"/>
</dbReference>
<comment type="caution">
    <text evidence="1">The sequence shown here is derived from an EMBL/GenBank/DDBJ whole genome shotgun (WGS) entry which is preliminary data.</text>
</comment>
<dbReference type="Proteomes" id="UP000034135">
    <property type="component" value="Unassembled WGS sequence"/>
</dbReference>
<evidence type="ECO:0000313" key="1">
    <source>
        <dbReference type="EMBL" id="KKS63671.1"/>
    </source>
</evidence>
<dbReference type="Gene3D" id="1.10.1270.10">
    <property type="entry name" value="TrpR-like"/>
    <property type="match status" value="1"/>
</dbReference>